<dbReference type="Proteomes" id="UP001501787">
    <property type="component" value="Unassembled WGS sequence"/>
</dbReference>
<protein>
    <submittedName>
        <fullName evidence="3">Uncharacterized protein</fullName>
    </submittedName>
</protein>
<evidence type="ECO:0000313" key="4">
    <source>
        <dbReference type="Proteomes" id="UP001501787"/>
    </source>
</evidence>
<evidence type="ECO:0000256" key="1">
    <source>
        <dbReference type="SAM" id="MobiDB-lite"/>
    </source>
</evidence>
<feature type="region of interest" description="Disordered" evidence="1">
    <location>
        <begin position="167"/>
        <end position="198"/>
    </location>
</feature>
<sequence>MKNRKLPLSIMMTAAIAIPSLATAAPANQADIMPADMRTAPAQNTLQQQMMDEDGELVATQPGRVEIDEDVDASANMTMNAEMDSEMAMDDDMEMAEPAQVQMAEKARTEQMSTQARAKMAVADRAAAQARMAAEDQAMAQQQAMARQQAMTESNEPLLEGEMQAGNVTPADQRSTPVPITLQEKKKDKRGELLATQPAEVEFNETRRFSVR</sequence>
<accession>A0ABP3FT14</accession>
<dbReference type="EMBL" id="BAAAFR010000008">
    <property type="protein sequence ID" value="GAA0323155.1"/>
    <property type="molecule type" value="Genomic_DNA"/>
</dbReference>
<proteinExistence type="predicted"/>
<keyword evidence="2" id="KW-0732">Signal</keyword>
<feature type="signal peptide" evidence="2">
    <location>
        <begin position="1"/>
        <end position="24"/>
    </location>
</feature>
<feature type="chain" id="PRO_5045548534" evidence="2">
    <location>
        <begin position="25"/>
        <end position="212"/>
    </location>
</feature>
<name>A0ABP3FT14_9GAMM</name>
<organism evidence="3 4">
    <name type="scientific">Psychrobacter aestuarii</name>
    <dbReference type="NCBI Taxonomy" id="556327"/>
    <lineage>
        <taxon>Bacteria</taxon>
        <taxon>Pseudomonadati</taxon>
        <taxon>Pseudomonadota</taxon>
        <taxon>Gammaproteobacteria</taxon>
        <taxon>Moraxellales</taxon>
        <taxon>Moraxellaceae</taxon>
        <taxon>Psychrobacter</taxon>
    </lineage>
</organism>
<feature type="compositionally biased region" description="Polar residues" evidence="1">
    <location>
        <begin position="167"/>
        <end position="178"/>
    </location>
</feature>
<evidence type="ECO:0000313" key="3">
    <source>
        <dbReference type="EMBL" id="GAA0323155.1"/>
    </source>
</evidence>
<feature type="compositionally biased region" description="Basic and acidic residues" evidence="1">
    <location>
        <begin position="183"/>
        <end position="192"/>
    </location>
</feature>
<evidence type="ECO:0000256" key="2">
    <source>
        <dbReference type="SAM" id="SignalP"/>
    </source>
</evidence>
<keyword evidence="4" id="KW-1185">Reference proteome</keyword>
<gene>
    <name evidence="3" type="ORF">GCM10009129_21210</name>
</gene>
<reference evidence="4" key="1">
    <citation type="journal article" date="2019" name="Int. J. Syst. Evol. Microbiol.">
        <title>The Global Catalogue of Microorganisms (GCM) 10K type strain sequencing project: providing services to taxonomists for standard genome sequencing and annotation.</title>
        <authorList>
            <consortium name="The Broad Institute Genomics Platform"/>
            <consortium name="The Broad Institute Genome Sequencing Center for Infectious Disease"/>
            <person name="Wu L."/>
            <person name="Ma J."/>
        </authorList>
    </citation>
    <scope>NUCLEOTIDE SEQUENCE [LARGE SCALE GENOMIC DNA]</scope>
    <source>
        <strain evidence="4">JCM 16343</strain>
    </source>
</reference>
<comment type="caution">
    <text evidence="3">The sequence shown here is derived from an EMBL/GenBank/DDBJ whole genome shotgun (WGS) entry which is preliminary data.</text>
</comment>
<dbReference type="RefSeq" id="WP_201504609.1">
    <property type="nucleotide sequence ID" value="NZ_BAAAFR010000008.1"/>
</dbReference>